<sequence length="387" mass="44966">MKNDNKEIVLLSTADWDNPFWTNKQHVAVEFARRGYKVLYIDSLGLRKPSLNKKDFSRILKKLFKALRPPKKVQENIWVWSPITLPWNEYRAVRSFNKFYLSFFVKMWSKLLGFRNPWLWTYNPLTTEFLNPNDFSKTIYHCVDEIKAQPGMPIDVLEREEKTLIQQASIIFVTALQLKENRVKWNDNIHYFSNVADYVHFNTAVTKDYVIPEDLKNISSPVLGFIGAVSSYKINLDLISYLAAQRPQYSIVIIGEVGEGDPSTKIDILRAHKNIHLLGPKPYNVLPQYLKYFDVALLPNNLNEYTDNMFPMKFFEYLAAGKPIVSVDLSSIQEFHNVVKIGKDKFEFVMAVDAVISGDVVPLNERLALAKEYTYETRTDKMLKMLI</sequence>
<accession>A0ABW6C9B6</accession>
<dbReference type="Proteomes" id="UP001598201">
    <property type="component" value="Unassembled WGS sequence"/>
</dbReference>
<keyword evidence="2" id="KW-1185">Reference proteome</keyword>
<name>A0ABW6C9B6_RAHSY</name>
<dbReference type="RefSeq" id="WP_166860742.1">
    <property type="nucleotide sequence ID" value="NZ_JAADJV010000002.1"/>
</dbReference>
<comment type="caution">
    <text evidence="1">The sequence shown here is derived from an EMBL/GenBank/DDBJ whole genome shotgun (WGS) entry which is preliminary data.</text>
</comment>
<reference evidence="1 2" key="1">
    <citation type="submission" date="2024-09" db="EMBL/GenBank/DDBJ databases">
        <title>Genomes of Rahnella.</title>
        <authorList>
            <person name="Mnguni F.C."/>
            <person name="Shin G.Y."/>
            <person name="Coutinho T."/>
        </authorList>
    </citation>
    <scope>NUCLEOTIDE SEQUENCE [LARGE SCALE GENOMIC DNA]</scope>
    <source>
        <strain evidence="1 2">20WA0057</strain>
    </source>
</reference>
<keyword evidence="1" id="KW-0808">Transferase</keyword>
<evidence type="ECO:0000313" key="1">
    <source>
        <dbReference type="EMBL" id="MFD3224771.1"/>
    </source>
</evidence>
<dbReference type="SUPFAM" id="SSF53756">
    <property type="entry name" value="UDP-Glycosyltransferase/glycogen phosphorylase"/>
    <property type="match status" value="1"/>
</dbReference>
<dbReference type="EC" id="2.4.-.-" evidence="1"/>
<organism evidence="1 2">
    <name type="scientific">Rahnella sp. (strain Y9602)</name>
    <dbReference type="NCBI Taxonomy" id="2703885"/>
    <lineage>
        <taxon>Bacteria</taxon>
        <taxon>Pseudomonadati</taxon>
        <taxon>Pseudomonadota</taxon>
        <taxon>Gammaproteobacteria</taxon>
        <taxon>Enterobacterales</taxon>
        <taxon>Yersiniaceae</taxon>
        <taxon>Rahnella</taxon>
    </lineage>
</organism>
<dbReference type="Gene3D" id="3.40.50.11010">
    <property type="match status" value="1"/>
</dbReference>
<evidence type="ECO:0000313" key="2">
    <source>
        <dbReference type="Proteomes" id="UP001598201"/>
    </source>
</evidence>
<dbReference type="EMBL" id="JBHUCJ010000034">
    <property type="protein sequence ID" value="MFD3224771.1"/>
    <property type="molecule type" value="Genomic_DNA"/>
</dbReference>
<dbReference type="Pfam" id="PF13692">
    <property type="entry name" value="Glyco_trans_1_4"/>
    <property type="match status" value="1"/>
</dbReference>
<keyword evidence="1" id="KW-0328">Glycosyltransferase</keyword>
<dbReference type="Gene3D" id="3.40.50.2000">
    <property type="entry name" value="Glycogen Phosphorylase B"/>
    <property type="match status" value="1"/>
</dbReference>
<proteinExistence type="predicted"/>
<gene>
    <name evidence="1" type="ORF">ACFPK4_14595</name>
</gene>
<protein>
    <submittedName>
        <fullName evidence="1">Glycosyltransferase</fullName>
        <ecNumber evidence="1">2.4.-.-</ecNumber>
    </submittedName>
</protein>
<dbReference type="GO" id="GO:0016757">
    <property type="term" value="F:glycosyltransferase activity"/>
    <property type="evidence" value="ECO:0007669"/>
    <property type="project" value="UniProtKB-KW"/>
</dbReference>